<feature type="non-terminal residue" evidence="1">
    <location>
        <position position="1"/>
    </location>
</feature>
<keyword evidence="2" id="KW-1185">Reference proteome</keyword>
<protein>
    <submittedName>
        <fullName evidence="1">Uncharacterized protein</fullName>
    </submittedName>
</protein>
<dbReference type="EMBL" id="BPLR01003674">
    <property type="protein sequence ID" value="GIX87334.1"/>
    <property type="molecule type" value="Genomic_DNA"/>
</dbReference>
<name>A0AAV4NSF5_CAEEX</name>
<evidence type="ECO:0000313" key="2">
    <source>
        <dbReference type="Proteomes" id="UP001054945"/>
    </source>
</evidence>
<dbReference type="Proteomes" id="UP001054945">
    <property type="component" value="Unassembled WGS sequence"/>
</dbReference>
<dbReference type="AlphaFoldDB" id="A0AAV4NSF5"/>
<accession>A0AAV4NSF5</accession>
<reference evidence="1 2" key="1">
    <citation type="submission" date="2021-06" db="EMBL/GenBank/DDBJ databases">
        <title>Caerostris extrusa draft genome.</title>
        <authorList>
            <person name="Kono N."/>
            <person name="Arakawa K."/>
        </authorList>
    </citation>
    <scope>NUCLEOTIDE SEQUENCE [LARGE SCALE GENOMIC DNA]</scope>
</reference>
<gene>
    <name evidence="1" type="ORF">CEXT_376641</name>
</gene>
<organism evidence="1 2">
    <name type="scientific">Caerostris extrusa</name>
    <name type="common">Bark spider</name>
    <name type="synonym">Caerostris bankana</name>
    <dbReference type="NCBI Taxonomy" id="172846"/>
    <lineage>
        <taxon>Eukaryota</taxon>
        <taxon>Metazoa</taxon>
        <taxon>Ecdysozoa</taxon>
        <taxon>Arthropoda</taxon>
        <taxon>Chelicerata</taxon>
        <taxon>Arachnida</taxon>
        <taxon>Araneae</taxon>
        <taxon>Araneomorphae</taxon>
        <taxon>Entelegynae</taxon>
        <taxon>Araneoidea</taxon>
        <taxon>Araneidae</taxon>
        <taxon>Caerostris</taxon>
    </lineage>
</organism>
<comment type="caution">
    <text evidence="1">The sequence shown here is derived from an EMBL/GenBank/DDBJ whole genome shotgun (WGS) entry which is preliminary data.</text>
</comment>
<evidence type="ECO:0000313" key="1">
    <source>
        <dbReference type="EMBL" id="GIX87334.1"/>
    </source>
</evidence>
<sequence>TIKYLKSAEQTYRSMQVSLIKEIWVIVLSPNSSLEQCVTFRAAEYDILST</sequence>
<proteinExistence type="predicted"/>